<name>A0A942E5H1_9HYPH</name>
<dbReference type="PANTHER" id="PTHR43309">
    <property type="entry name" value="5-OXOPROLINASE SUBUNIT C"/>
    <property type="match status" value="1"/>
</dbReference>
<feature type="domain" description="Carboxyltransferase" evidence="4">
    <location>
        <begin position="26"/>
        <end position="299"/>
    </location>
</feature>
<gene>
    <name evidence="5" type="ORF">KD146_07850</name>
</gene>
<dbReference type="Pfam" id="PF02626">
    <property type="entry name" value="CT_A_B"/>
    <property type="match status" value="1"/>
</dbReference>
<dbReference type="EMBL" id="JAGXTP010000001">
    <property type="protein sequence ID" value="MBS3848608.1"/>
    <property type="molecule type" value="Genomic_DNA"/>
</dbReference>
<dbReference type="RefSeq" id="WP_212658142.1">
    <property type="nucleotide sequence ID" value="NZ_JAGXTP010000001.1"/>
</dbReference>
<evidence type="ECO:0000259" key="4">
    <source>
        <dbReference type="SMART" id="SM00797"/>
    </source>
</evidence>
<accession>A0A942E5H1</accession>
<evidence type="ECO:0000256" key="3">
    <source>
        <dbReference type="ARBA" id="ARBA00022840"/>
    </source>
</evidence>
<proteinExistence type="predicted"/>
<protein>
    <submittedName>
        <fullName evidence="5">Biotin-dependent carboxyltransferase family protein</fullName>
    </submittedName>
</protein>
<keyword evidence="1" id="KW-0547">Nucleotide-binding</keyword>
<dbReference type="InterPro" id="IPR052708">
    <property type="entry name" value="PxpC"/>
</dbReference>
<dbReference type="GO" id="GO:0005524">
    <property type="term" value="F:ATP binding"/>
    <property type="evidence" value="ECO:0007669"/>
    <property type="project" value="UniProtKB-KW"/>
</dbReference>
<dbReference type="GO" id="GO:0016787">
    <property type="term" value="F:hydrolase activity"/>
    <property type="evidence" value="ECO:0007669"/>
    <property type="project" value="UniProtKB-KW"/>
</dbReference>
<dbReference type="Proteomes" id="UP000678281">
    <property type="component" value="Unassembled WGS sequence"/>
</dbReference>
<dbReference type="InterPro" id="IPR029000">
    <property type="entry name" value="Cyclophilin-like_dom_sf"/>
</dbReference>
<dbReference type="Gene3D" id="2.40.100.10">
    <property type="entry name" value="Cyclophilin-like"/>
    <property type="match status" value="1"/>
</dbReference>
<comment type="caution">
    <text evidence="5">The sequence shown here is derived from an EMBL/GenBank/DDBJ whole genome shotgun (WGS) entry which is preliminary data.</text>
</comment>
<reference evidence="5" key="1">
    <citation type="submission" date="2021-04" db="EMBL/GenBank/DDBJ databases">
        <title>Devosia litorisediminis sp. nov., isolated from a sand dune.</title>
        <authorList>
            <person name="Park S."/>
            <person name="Yoon J.-H."/>
        </authorList>
    </citation>
    <scope>NUCLEOTIDE SEQUENCE</scope>
    <source>
        <strain evidence="5">BSSL-BM10</strain>
    </source>
</reference>
<evidence type="ECO:0000313" key="6">
    <source>
        <dbReference type="Proteomes" id="UP000678281"/>
    </source>
</evidence>
<dbReference type="InterPro" id="IPR003778">
    <property type="entry name" value="CT_A_B"/>
</dbReference>
<keyword evidence="6" id="KW-1185">Reference proteome</keyword>
<dbReference type="PANTHER" id="PTHR43309:SF5">
    <property type="entry name" value="5-OXOPROLINASE SUBUNIT C"/>
    <property type="match status" value="1"/>
</dbReference>
<evidence type="ECO:0000256" key="2">
    <source>
        <dbReference type="ARBA" id="ARBA00022801"/>
    </source>
</evidence>
<keyword evidence="3" id="KW-0067">ATP-binding</keyword>
<evidence type="ECO:0000256" key="1">
    <source>
        <dbReference type="ARBA" id="ARBA00022741"/>
    </source>
</evidence>
<organism evidence="5 6">
    <name type="scientific">Devosia litorisediminis</name>
    <dbReference type="NCBI Taxonomy" id="2829817"/>
    <lineage>
        <taxon>Bacteria</taxon>
        <taxon>Pseudomonadati</taxon>
        <taxon>Pseudomonadota</taxon>
        <taxon>Alphaproteobacteria</taxon>
        <taxon>Hyphomicrobiales</taxon>
        <taxon>Devosiaceae</taxon>
        <taxon>Devosia</taxon>
    </lineage>
</organism>
<keyword evidence="2" id="KW-0378">Hydrolase</keyword>
<evidence type="ECO:0000313" key="5">
    <source>
        <dbReference type="EMBL" id="MBS3848608.1"/>
    </source>
</evidence>
<dbReference type="AlphaFoldDB" id="A0A942E5H1"/>
<dbReference type="SMART" id="SM00797">
    <property type="entry name" value="AHS2"/>
    <property type="match status" value="1"/>
</dbReference>
<dbReference type="SUPFAM" id="SSF50891">
    <property type="entry name" value="Cyclophilin-like"/>
    <property type="match status" value="1"/>
</dbReference>
<sequence>MSAILAITRAGPLLTVQDAGRFGHLADGISASGPMDAMAYQLAGALAGADHAGLEITMAGMALKLQSGRCRIGLAGGLFVARHNEHILDWPGSVVLETGDELTITPGAAGNYGYLRFDGELGLPPVMGSRATSSRARLGGLSGRPLQVGDVLELHGASGAAPGPVALPEPQDGPIRFVWGLHADLFATEIRQRFASTPFGISRRLDRMGVRLDEPAGVFADATSLSLVSDAIVPGDIQILGDGTPIVLMRDHQPTGGYPRIGTIITADLDRFAQLRPESTVEFAPVSVDHAHQLLRNRQP</sequence>